<dbReference type="Gene3D" id="1.10.10.60">
    <property type="entry name" value="Homeodomain-like"/>
    <property type="match status" value="2"/>
</dbReference>
<dbReference type="InterPro" id="IPR011047">
    <property type="entry name" value="Quinoprotein_ADH-like_sf"/>
</dbReference>
<protein>
    <submittedName>
        <fullName evidence="7">Helix-turn-helix domain-containing protein</fullName>
    </submittedName>
</protein>
<feature type="domain" description="HTH araC/xylS-type" evidence="6">
    <location>
        <begin position="805"/>
        <end position="909"/>
    </location>
</feature>
<dbReference type="PROSITE" id="PS01124">
    <property type="entry name" value="HTH_ARAC_FAMILY_2"/>
    <property type="match status" value="1"/>
</dbReference>
<keyword evidence="4" id="KW-1133">Transmembrane helix</keyword>
<dbReference type="SUPFAM" id="SSF50998">
    <property type="entry name" value="Quinoprotein alcohol dehydrogenase-like"/>
    <property type="match status" value="1"/>
</dbReference>
<dbReference type="Pfam" id="PF12833">
    <property type="entry name" value="HTH_18"/>
    <property type="match status" value="1"/>
</dbReference>
<feature type="signal peptide" evidence="5">
    <location>
        <begin position="1"/>
        <end position="19"/>
    </location>
</feature>
<sequence length="912" mass="102653">MKQKNLLYLLLLLTLGSVAQTRQWGTLTEEDGLHSATVTSVLRDQYGFVFFGTEQGVSRFDGTHLLNIDFPENNTQRNLHVNTIMENDRETLLIGNNVGLWKVDRRHLSMRRVHQDVIDTEVFDLLRTSDGTLFIATAQGLFKMSHDRVEAVNIFAHQPTNNHSVRKTAVCGKHLCLLAANRVATAPVERPEAARFHSLPAPFTHATLLSMASDKKRVYLGTREHGLLVFNPKTNQFSSLISDIHAATNLSVDAQGQLLVVTAFDGCMQVDPNRRTITHRYTSQPLASSADVTRMRINNAMVFCRDNEGIDWIGYNFFGVDYSYLNRGIFHTFRLPGVFDSADYAVRSFLLDGDRILMGTRNGLYVVDQKRKTAAYVGRETLGADIVSSIRKVGDAYLVGTIGGGVHRISANTLAPMPSPQLAQLARANIYDMVSDDKGGVWICSSAGLGHYSNGSGTLHLYTTRNSQLPDNEVFCIGLANDGQGWISTASGQCMWNSYYHMITTSGMMPRLVKMGMLRSIKRLANGRMIFIPQNGFPGTIDPAEGILRGLSFNDLDSYSTLLDILPFGDKCYIITCSDAIYFVDKQGTARRFGHIDGLANSQFQSHAIQIDESSGTYWAATNGGLVYAKLSDIRQTKFRHIPITLSEIQTDHWFTPEEISGVLLDSLLTLSRHDNEFTVRFTPLAFGNTRDLTFRYQLEGHEDHWNMADRTRIIAYRNLWPGRYTLRIEAVGMPEVNGCIVVDVPMTSNAILLLIIVLLLLALIGHVAWCRYHKKPYFWKRFAPQPVKYQKSRLDKKEGRKWQQALLSYMEKEKPYLNPDLQMADLAHAIGCSTHTLSQVFSQVLNRSYYDFIAEYRIKAFMKLAQQPDSRTLTITALAERCGFKSRNPFLVAFKKATGMTPKDYMKSLKE</sequence>
<keyword evidence="8" id="KW-1185">Reference proteome</keyword>
<name>A0ABV1FM55_9BACT</name>
<keyword evidence="3" id="KW-0804">Transcription</keyword>
<gene>
    <name evidence="7" type="ORF">AAAT34_00260</name>
</gene>
<dbReference type="Gene3D" id="2.60.40.10">
    <property type="entry name" value="Immunoglobulins"/>
    <property type="match status" value="1"/>
</dbReference>
<dbReference type="EMBL" id="JBBNFP010000001">
    <property type="protein sequence ID" value="MEQ2485482.1"/>
    <property type="molecule type" value="Genomic_DNA"/>
</dbReference>
<dbReference type="InterPro" id="IPR018060">
    <property type="entry name" value="HTH_AraC"/>
</dbReference>
<keyword evidence="2" id="KW-0238">DNA-binding</keyword>
<reference evidence="7 8" key="1">
    <citation type="submission" date="2024-04" db="EMBL/GenBank/DDBJ databases">
        <title>Human intestinal bacterial collection.</title>
        <authorList>
            <person name="Pauvert C."/>
            <person name="Hitch T.C.A."/>
            <person name="Clavel T."/>
        </authorList>
    </citation>
    <scope>NUCLEOTIDE SEQUENCE [LARGE SCALE GENOMIC DNA]</scope>
    <source>
        <strain evidence="7 8">CLA-AA-H145</strain>
    </source>
</reference>
<evidence type="ECO:0000313" key="7">
    <source>
        <dbReference type="EMBL" id="MEQ2485482.1"/>
    </source>
</evidence>
<dbReference type="PANTHER" id="PTHR43280">
    <property type="entry name" value="ARAC-FAMILY TRANSCRIPTIONAL REGULATOR"/>
    <property type="match status" value="1"/>
</dbReference>
<dbReference type="SMART" id="SM00342">
    <property type="entry name" value="HTH_ARAC"/>
    <property type="match status" value="1"/>
</dbReference>
<keyword evidence="4" id="KW-0472">Membrane</keyword>
<dbReference type="Gene3D" id="2.130.10.10">
    <property type="entry name" value="YVTN repeat-like/Quinoprotein amine dehydrogenase"/>
    <property type="match status" value="2"/>
</dbReference>
<keyword evidence="5" id="KW-0732">Signal</keyword>
<dbReference type="InterPro" id="IPR013783">
    <property type="entry name" value="Ig-like_fold"/>
</dbReference>
<dbReference type="SUPFAM" id="SSF46689">
    <property type="entry name" value="Homeodomain-like"/>
    <property type="match status" value="1"/>
</dbReference>
<evidence type="ECO:0000256" key="3">
    <source>
        <dbReference type="ARBA" id="ARBA00023163"/>
    </source>
</evidence>
<dbReference type="Proteomes" id="UP001487296">
    <property type="component" value="Unassembled WGS sequence"/>
</dbReference>
<dbReference type="InterPro" id="IPR015943">
    <property type="entry name" value="WD40/YVTN_repeat-like_dom_sf"/>
</dbReference>
<dbReference type="Pfam" id="PF07495">
    <property type="entry name" value="Y_Y_Y"/>
    <property type="match status" value="1"/>
</dbReference>
<keyword evidence="4" id="KW-0812">Transmembrane</keyword>
<dbReference type="InterPro" id="IPR009057">
    <property type="entry name" value="Homeodomain-like_sf"/>
</dbReference>
<feature type="transmembrane region" description="Helical" evidence="4">
    <location>
        <begin position="751"/>
        <end position="773"/>
    </location>
</feature>
<accession>A0ABV1FM55</accession>
<dbReference type="PANTHER" id="PTHR43280:SF29">
    <property type="entry name" value="ARAC-FAMILY TRANSCRIPTIONAL REGULATOR"/>
    <property type="match status" value="1"/>
</dbReference>
<comment type="caution">
    <text evidence="7">The sequence shown here is derived from an EMBL/GenBank/DDBJ whole genome shotgun (WGS) entry which is preliminary data.</text>
</comment>
<keyword evidence="1" id="KW-0805">Transcription regulation</keyword>
<proteinExistence type="predicted"/>
<feature type="chain" id="PRO_5046670989" evidence="5">
    <location>
        <begin position="20"/>
        <end position="912"/>
    </location>
</feature>
<organism evidence="7 8">
    <name type="scientific">Hallella faecis</name>
    <dbReference type="NCBI Taxonomy" id="2841596"/>
    <lineage>
        <taxon>Bacteria</taxon>
        <taxon>Pseudomonadati</taxon>
        <taxon>Bacteroidota</taxon>
        <taxon>Bacteroidia</taxon>
        <taxon>Bacteroidales</taxon>
        <taxon>Prevotellaceae</taxon>
        <taxon>Hallella</taxon>
    </lineage>
</organism>
<evidence type="ECO:0000259" key="6">
    <source>
        <dbReference type="PROSITE" id="PS01124"/>
    </source>
</evidence>
<evidence type="ECO:0000256" key="5">
    <source>
        <dbReference type="SAM" id="SignalP"/>
    </source>
</evidence>
<dbReference type="InterPro" id="IPR011123">
    <property type="entry name" value="Y_Y_Y"/>
</dbReference>
<evidence type="ECO:0000256" key="2">
    <source>
        <dbReference type="ARBA" id="ARBA00023125"/>
    </source>
</evidence>
<evidence type="ECO:0000313" key="8">
    <source>
        <dbReference type="Proteomes" id="UP001487296"/>
    </source>
</evidence>
<dbReference type="RefSeq" id="WP_215759068.1">
    <property type="nucleotide sequence ID" value="NZ_JAHKBE010000006.1"/>
</dbReference>
<evidence type="ECO:0000256" key="1">
    <source>
        <dbReference type="ARBA" id="ARBA00023015"/>
    </source>
</evidence>
<evidence type="ECO:0000256" key="4">
    <source>
        <dbReference type="SAM" id="Phobius"/>
    </source>
</evidence>